<dbReference type="EMBL" id="LSYV01000003">
    <property type="protein sequence ID" value="KXZ55713.1"/>
    <property type="molecule type" value="Genomic_DNA"/>
</dbReference>
<dbReference type="Proteomes" id="UP000075714">
    <property type="component" value="Unassembled WGS sequence"/>
</dbReference>
<protein>
    <submittedName>
        <fullName evidence="1">Uncharacterized protein</fullName>
    </submittedName>
</protein>
<accession>A0A150H130</accession>
<dbReference type="AlphaFoldDB" id="A0A150H130"/>
<proteinExistence type="predicted"/>
<evidence type="ECO:0000313" key="1">
    <source>
        <dbReference type="EMBL" id="KXZ55713.1"/>
    </source>
</evidence>
<name>A0A150H130_GONPE</name>
<dbReference type="OrthoDB" id="10504660at2759"/>
<reference evidence="2" key="1">
    <citation type="journal article" date="2016" name="Nat. Commun.">
        <title>The Gonium pectorale genome demonstrates co-option of cell cycle regulation during the evolution of multicellularity.</title>
        <authorList>
            <person name="Hanschen E.R."/>
            <person name="Marriage T.N."/>
            <person name="Ferris P.J."/>
            <person name="Hamaji T."/>
            <person name="Toyoda A."/>
            <person name="Fujiyama A."/>
            <person name="Neme R."/>
            <person name="Noguchi H."/>
            <person name="Minakuchi Y."/>
            <person name="Suzuki M."/>
            <person name="Kawai-Toyooka H."/>
            <person name="Smith D.R."/>
            <person name="Sparks H."/>
            <person name="Anderson J."/>
            <person name="Bakaric R."/>
            <person name="Luria V."/>
            <person name="Karger A."/>
            <person name="Kirschner M.W."/>
            <person name="Durand P.M."/>
            <person name="Michod R.E."/>
            <person name="Nozaki H."/>
            <person name="Olson B.J."/>
        </authorList>
    </citation>
    <scope>NUCLEOTIDE SEQUENCE [LARGE SCALE GENOMIC DNA]</scope>
    <source>
        <strain evidence="2">NIES-2863</strain>
    </source>
</reference>
<comment type="caution">
    <text evidence="1">The sequence shown here is derived from an EMBL/GenBank/DDBJ whole genome shotgun (WGS) entry which is preliminary data.</text>
</comment>
<organism evidence="1 2">
    <name type="scientific">Gonium pectorale</name>
    <name type="common">Green alga</name>
    <dbReference type="NCBI Taxonomy" id="33097"/>
    <lineage>
        <taxon>Eukaryota</taxon>
        <taxon>Viridiplantae</taxon>
        <taxon>Chlorophyta</taxon>
        <taxon>core chlorophytes</taxon>
        <taxon>Chlorophyceae</taxon>
        <taxon>CS clade</taxon>
        <taxon>Chlamydomonadales</taxon>
        <taxon>Volvocaceae</taxon>
        <taxon>Gonium</taxon>
    </lineage>
</organism>
<dbReference type="STRING" id="33097.A0A150H130"/>
<gene>
    <name evidence="1" type="ORF">GPECTOR_2g1263</name>
</gene>
<keyword evidence="2" id="KW-1185">Reference proteome</keyword>
<evidence type="ECO:0000313" key="2">
    <source>
        <dbReference type="Proteomes" id="UP000075714"/>
    </source>
</evidence>
<sequence>MLSLSSLTGLSGRVVNMNVNASVVGRYVRAGGFLRRPVSAPGPARWVLRVRDSTSQAVTIVMGNVTVRNAVEYPADSVKETDTEVMLPAGYVPTVVTMRSRRTEPAAEFDVAFLDPDTLREVKVDAALWYGVL</sequence>